<keyword evidence="5" id="KW-0029">Amino-acid transport</keyword>
<dbReference type="AlphaFoldDB" id="A0A4R5VMB7"/>
<evidence type="ECO:0000256" key="2">
    <source>
        <dbReference type="ARBA" id="ARBA00022448"/>
    </source>
</evidence>
<evidence type="ECO:0000256" key="1">
    <source>
        <dbReference type="ARBA" id="ARBA00004651"/>
    </source>
</evidence>
<evidence type="ECO:0000256" key="7">
    <source>
        <dbReference type="ARBA" id="ARBA00023136"/>
    </source>
</evidence>
<keyword evidence="7 8" id="KW-0472">Membrane</keyword>
<accession>A0A4R5VMB7</accession>
<proteinExistence type="predicted"/>
<evidence type="ECO:0000313" key="11">
    <source>
        <dbReference type="Proteomes" id="UP000295132"/>
    </source>
</evidence>
<feature type="transmembrane region" description="Helical" evidence="8">
    <location>
        <begin position="56"/>
        <end position="74"/>
    </location>
</feature>
<feature type="domain" description="Amino acid permease/ SLC12A" evidence="9">
    <location>
        <begin position="27"/>
        <end position="463"/>
    </location>
</feature>
<comment type="subcellular location">
    <subcellularLocation>
        <location evidence="1">Cell membrane</location>
        <topology evidence="1">Multi-pass membrane protein</topology>
    </subcellularLocation>
</comment>
<dbReference type="PROSITE" id="PS00218">
    <property type="entry name" value="AMINO_ACID_PERMEASE_1"/>
    <property type="match status" value="1"/>
</dbReference>
<keyword evidence="3" id="KW-1003">Cell membrane</keyword>
<reference evidence="10 11" key="1">
    <citation type="submission" date="2019-03" db="EMBL/GenBank/DDBJ databases">
        <title>Bacillus niacini sp. nov. a Nicotinate-Metabolizing Mesophile Isolated from Soil.</title>
        <authorList>
            <person name="Zhang G."/>
        </authorList>
    </citation>
    <scope>NUCLEOTIDE SEQUENCE [LARGE SCALE GENOMIC DNA]</scope>
    <source>
        <strain evidence="10 11">WN066</strain>
    </source>
</reference>
<feature type="transmembrane region" description="Helical" evidence="8">
    <location>
        <begin position="289"/>
        <end position="309"/>
    </location>
</feature>
<feature type="transmembrane region" description="Helical" evidence="8">
    <location>
        <begin position="165"/>
        <end position="188"/>
    </location>
</feature>
<dbReference type="Proteomes" id="UP000295132">
    <property type="component" value="Unassembled WGS sequence"/>
</dbReference>
<dbReference type="PIRSF" id="PIRSF006060">
    <property type="entry name" value="AA_transporter"/>
    <property type="match status" value="1"/>
</dbReference>
<organism evidence="10 11">
    <name type="scientific">Bacillus salipaludis</name>
    <dbReference type="NCBI Taxonomy" id="2547811"/>
    <lineage>
        <taxon>Bacteria</taxon>
        <taxon>Bacillati</taxon>
        <taxon>Bacillota</taxon>
        <taxon>Bacilli</taxon>
        <taxon>Bacillales</taxon>
        <taxon>Bacillaceae</taxon>
        <taxon>Bacillus</taxon>
    </lineage>
</organism>
<dbReference type="GO" id="GO:0006865">
    <property type="term" value="P:amino acid transport"/>
    <property type="evidence" value="ECO:0007669"/>
    <property type="project" value="UniProtKB-KW"/>
</dbReference>
<dbReference type="EMBL" id="SMYO01000010">
    <property type="protein sequence ID" value="TDK59054.1"/>
    <property type="molecule type" value="Genomic_DNA"/>
</dbReference>
<dbReference type="GO" id="GO:0005886">
    <property type="term" value="C:plasma membrane"/>
    <property type="evidence" value="ECO:0007669"/>
    <property type="project" value="UniProtKB-SubCell"/>
</dbReference>
<dbReference type="Gene3D" id="1.20.1740.10">
    <property type="entry name" value="Amino acid/polyamine transporter I"/>
    <property type="match status" value="1"/>
</dbReference>
<feature type="transmembrane region" description="Helical" evidence="8">
    <location>
        <begin position="28"/>
        <end position="50"/>
    </location>
</feature>
<dbReference type="InterPro" id="IPR004841">
    <property type="entry name" value="AA-permease/SLC12A_dom"/>
</dbReference>
<name>A0A4R5VMB7_9BACI</name>
<gene>
    <name evidence="10" type="ORF">E2K98_20310</name>
</gene>
<comment type="caution">
    <text evidence="10">The sequence shown here is derived from an EMBL/GenBank/DDBJ whole genome shotgun (WGS) entry which is preliminary data.</text>
</comment>
<feature type="transmembrane region" description="Helical" evidence="8">
    <location>
        <begin position="246"/>
        <end position="269"/>
    </location>
</feature>
<feature type="transmembrane region" description="Helical" evidence="8">
    <location>
        <begin position="105"/>
        <end position="127"/>
    </location>
</feature>
<evidence type="ECO:0000256" key="5">
    <source>
        <dbReference type="ARBA" id="ARBA00022970"/>
    </source>
</evidence>
<keyword evidence="6 8" id="KW-1133">Transmembrane helix</keyword>
<dbReference type="GO" id="GO:0055085">
    <property type="term" value="P:transmembrane transport"/>
    <property type="evidence" value="ECO:0007669"/>
    <property type="project" value="InterPro"/>
</dbReference>
<feature type="transmembrane region" description="Helical" evidence="8">
    <location>
        <begin position="367"/>
        <end position="388"/>
    </location>
</feature>
<dbReference type="InterPro" id="IPR004840">
    <property type="entry name" value="Amino_acid_permease_CS"/>
</dbReference>
<feature type="transmembrane region" description="Helical" evidence="8">
    <location>
        <begin position="208"/>
        <end position="234"/>
    </location>
</feature>
<protein>
    <submittedName>
        <fullName evidence="10">Amino acid permease</fullName>
    </submittedName>
</protein>
<dbReference type="PANTHER" id="PTHR43495">
    <property type="entry name" value="GABA PERMEASE"/>
    <property type="match status" value="1"/>
</dbReference>
<feature type="transmembrane region" description="Helical" evidence="8">
    <location>
        <begin position="439"/>
        <end position="458"/>
    </location>
</feature>
<evidence type="ECO:0000256" key="6">
    <source>
        <dbReference type="ARBA" id="ARBA00022989"/>
    </source>
</evidence>
<keyword evidence="2" id="KW-0813">Transport</keyword>
<sequence length="480" mass="52766">MYIDKIGGGCLVGIQNHELKHDLKTRHVTMISIGGVIGAGLFIGSGTMIMSAGPGALISYIIAGLMIVLVMRMLGEMAVVNPDSGSFATYAQQAFGPWAGYTIGWLYWFNWVIIVAIEATLLGTFVHNWIPSIPAWVASLVFPILMTATNVFSVKAYGEFEYWLAFIKVSAIIIFLCVGTVIIFGWFPGVKATGITSLMSGSGFFPHGWMPVLLSVIFITFSLSGSEVAAIAAGESENPEKNIIKAINAVVWRLLLFFVGSVAILVMIIPQNAKDLLQSPYASVFDMAGLPAAAQVMNGIIFISLLSVLNSGLYTSSRMLYSLSKKGTAPKFLSRVSKRGIPLWALAVSVIFTYIFTTFKFVSPNGLFVFLANASGGVTIVMYIFIAFSHIRLRLRAEKNDPKKLKVKMWLFPHLTYATIIALFIIFVAQAFIDSMREQFYLTSLLTILVIGSYFLFFRKKEKVKNQSDIGFNSEKIVND</sequence>
<dbReference type="FunFam" id="1.20.1740.10:FF:000001">
    <property type="entry name" value="Amino acid permease"/>
    <property type="match status" value="1"/>
</dbReference>
<feature type="transmembrane region" description="Helical" evidence="8">
    <location>
        <begin position="133"/>
        <end position="153"/>
    </location>
</feature>
<dbReference type="Pfam" id="PF00324">
    <property type="entry name" value="AA_permease"/>
    <property type="match status" value="1"/>
</dbReference>
<evidence type="ECO:0000313" key="10">
    <source>
        <dbReference type="EMBL" id="TDK59054.1"/>
    </source>
</evidence>
<dbReference type="PANTHER" id="PTHR43495:SF5">
    <property type="entry name" value="GAMMA-AMINOBUTYRIC ACID PERMEASE"/>
    <property type="match status" value="1"/>
</dbReference>
<evidence type="ECO:0000256" key="8">
    <source>
        <dbReference type="SAM" id="Phobius"/>
    </source>
</evidence>
<evidence type="ECO:0000256" key="4">
    <source>
        <dbReference type="ARBA" id="ARBA00022692"/>
    </source>
</evidence>
<feature type="transmembrane region" description="Helical" evidence="8">
    <location>
        <begin position="409"/>
        <end position="433"/>
    </location>
</feature>
<feature type="transmembrane region" description="Helical" evidence="8">
    <location>
        <begin position="341"/>
        <end position="361"/>
    </location>
</feature>
<evidence type="ECO:0000256" key="3">
    <source>
        <dbReference type="ARBA" id="ARBA00022475"/>
    </source>
</evidence>
<evidence type="ECO:0000259" key="9">
    <source>
        <dbReference type="Pfam" id="PF00324"/>
    </source>
</evidence>
<keyword evidence="4 8" id="KW-0812">Transmembrane</keyword>